<evidence type="ECO:0008006" key="3">
    <source>
        <dbReference type="Google" id="ProtNLM"/>
    </source>
</evidence>
<dbReference type="EMBL" id="OR338916">
    <property type="protein sequence ID" value="WNL49502.1"/>
    <property type="molecule type" value="Genomic_DNA"/>
</dbReference>
<evidence type="ECO:0000313" key="2">
    <source>
        <dbReference type="Proteomes" id="UP001304814"/>
    </source>
</evidence>
<proteinExistence type="predicted"/>
<name>A0AA96J0E3_9CAUD</name>
<organism evidence="1 2">
    <name type="scientific">Bacillus phage DZ1</name>
    <dbReference type="NCBI Taxonomy" id="3075862"/>
    <lineage>
        <taxon>Viruses</taxon>
        <taxon>Duplodnaviria</taxon>
        <taxon>Heunggongvirae</taxon>
        <taxon>Uroviricota</taxon>
        <taxon>Caudoviricetes</taxon>
        <taxon>Ehrlichviridae</taxon>
        <taxon>Dazunavirus</taxon>
        <taxon>Dazunavirus DZ1</taxon>
    </lineage>
</organism>
<keyword evidence="2" id="KW-1185">Reference proteome</keyword>
<reference evidence="1 2" key="1">
    <citation type="submission" date="2023-07" db="EMBL/GenBank/DDBJ databases">
        <title>Isolation and characterization of Bacillus cereus bacteriophage DZ1 and its application in foods.</title>
        <authorList>
            <person name="Huang Z."/>
            <person name="Ding Y."/>
            <person name="Wu Q."/>
        </authorList>
    </citation>
    <scope>NUCLEOTIDE SEQUENCE [LARGE SCALE GENOMIC DNA]</scope>
</reference>
<evidence type="ECO:0000313" key="1">
    <source>
        <dbReference type="EMBL" id="WNL49502.1"/>
    </source>
</evidence>
<accession>A0AA96J0E3</accession>
<dbReference type="Proteomes" id="UP001304814">
    <property type="component" value="Segment"/>
</dbReference>
<sequence length="142" mass="15888">MANLYGKIKEALFNQLVTGFNASTEKVDVYKVHYQNIAQFPAVAIELSKRGKVKKGLGVSERNLTFFVWVYTDILDCEEAEEQCYEILEIAERIIEEDKTLNGAAAYLSIDEDAEFGQVLNGEANFLQGAKLVVTIRGKMEG</sequence>
<protein>
    <recommendedName>
        <fullName evidence="3">Tail terminator protein</fullName>
    </recommendedName>
</protein>